<dbReference type="AlphaFoldDB" id="A0A261Y686"/>
<proteinExistence type="predicted"/>
<dbReference type="GO" id="GO:0004519">
    <property type="term" value="F:endonuclease activity"/>
    <property type="evidence" value="ECO:0007669"/>
    <property type="project" value="InterPro"/>
</dbReference>
<reference evidence="4 5" key="1">
    <citation type="journal article" date="2017" name="Mycologia">
        <title>Bifiguratus adelaidae, gen. et sp. nov., a new member of Mucoromycotina in endophytic and soil-dwelling habitats.</title>
        <authorList>
            <person name="Torres-Cruz T.J."/>
            <person name="Billingsley Tobias T.L."/>
            <person name="Almatruk M."/>
            <person name="Hesse C."/>
            <person name="Kuske C.R."/>
            <person name="Desiro A."/>
            <person name="Benucci G.M."/>
            <person name="Bonito G."/>
            <person name="Stajich J.E."/>
            <person name="Dunlap C."/>
            <person name="Arnold A.E."/>
            <person name="Porras-Alfaro A."/>
        </authorList>
    </citation>
    <scope>NUCLEOTIDE SEQUENCE [LARGE SCALE GENOMIC DNA]</scope>
    <source>
        <strain evidence="4 5">AZ0501</strain>
    </source>
</reference>
<evidence type="ECO:0000256" key="2">
    <source>
        <dbReference type="ARBA" id="ARBA00023204"/>
    </source>
</evidence>
<evidence type="ECO:0000313" key="5">
    <source>
        <dbReference type="Proteomes" id="UP000242875"/>
    </source>
</evidence>
<dbReference type="GO" id="GO:0043504">
    <property type="term" value="P:mitochondrial DNA repair"/>
    <property type="evidence" value="ECO:0007669"/>
    <property type="project" value="TreeGrafter"/>
</dbReference>
<dbReference type="NCBIfam" id="TIGR00629">
    <property type="entry name" value="uvde"/>
    <property type="match status" value="1"/>
</dbReference>
<accession>A0A261Y686</accession>
<dbReference type="GO" id="GO:0005739">
    <property type="term" value="C:mitochondrion"/>
    <property type="evidence" value="ECO:0007669"/>
    <property type="project" value="TreeGrafter"/>
</dbReference>
<dbReference type="GO" id="GO:0006289">
    <property type="term" value="P:nucleotide-excision repair"/>
    <property type="evidence" value="ECO:0007669"/>
    <property type="project" value="InterPro"/>
</dbReference>
<evidence type="ECO:0008006" key="6">
    <source>
        <dbReference type="Google" id="ProtNLM"/>
    </source>
</evidence>
<dbReference type="Pfam" id="PF03851">
    <property type="entry name" value="UvdE"/>
    <property type="match status" value="1"/>
</dbReference>
<organism evidence="4 5">
    <name type="scientific">Bifiguratus adelaidae</name>
    <dbReference type="NCBI Taxonomy" id="1938954"/>
    <lineage>
        <taxon>Eukaryota</taxon>
        <taxon>Fungi</taxon>
        <taxon>Fungi incertae sedis</taxon>
        <taxon>Mucoromycota</taxon>
        <taxon>Mucoromycotina</taxon>
        <taxon>Endogonomycetes</taxon>
        <taxon>Endogonales</taxon>
        <taxon>Endogonales incertae sedis</taxon>
        <taxon>Bifiguratus</taxon>
    </lineage>
</organism>
<comment type="caution">
    <text evidence="4">The sequence shown here is derived from an EMBL/GenBank/DDBJ whole genome shotgun (WGS) entry which is preliminary data.</text>
</comment>
<evidence type="ECO:0000256" key="1">
    <source>
        <dbReference type="ARBA" id="ARBA00022763"/>
    </source>
</evidence>
<dbReference type="GO" id="GO:0005634">
    <property type="term" value="C:nucleus"/>
    <property type="evidence" value="ECO:0007669"/>
    <property type="project" value="TreeGrafter"/>
</dbReference>
<feature type="compositionally biased region" description="Basic and acidic residues" evidence="3">
    <location>
        <begin position="259"/>
        <end position="273"/>
    </location>
</feature>
<sequence length="355" mass="40417">MGLDQDSIMIIHMGGTYGDKEATLQRFEENYLKLPQSIKNRLVLENDEMCYSVADLLPVCQKLDIPLVLDWHHHSINTGGIENVESLLPAIAETWSRKGIKPKQHYSESRKGAVTPMERRAHSDRVVRIPPCEEDMDLMIEAKDKEQAVLQLYRDYKLYEISDDVLREPGEETKQTKGRKSSKKTKIEERDIISTDAEGVKIRKRQQRKVDVEKEIADEFIELPTDNVDEQHDIIPKKRLSRKIKSVTMETTNIPIPAVDEKIESNDSIEKGESTNSKKPKGRPRKRPGKVVKTNNIENSPVITSSTENMPNFEVALPKPVKHSRRVSKPGAPSPDIAHPLTNAVPARQRSVRQK</sequence>
<dbReference type="PANTHER" id="PTHR31290:SF5">
    <property type="entry name" value="UV-DAMAGE ENDONUCLEASE"/>
    <property type="match status" value="1"/>
</dbReference>
<keyword evidence="5" id="KW-1185">Reference proteome</keyword>
<feature type="compositionally biased region" description="Basic and acidic residues" evidence="3">
    <location>
        <begin position="105"/>
        <end position="121"/>
    </location>
</feature>
<dbReference type="Gene3D" id="3.20.20.150">
    <property type="entry name" value="Divalent-metal-dependent TIM barrel enzymes"/>
    <property type="match status" value="1"/>
</dbReference>
<feature type="region of interest" description="Disordered" evidence="3">
    <location>
        <begin position="258"/>
        <end position="355"/>
    </location>
</feature>
<feature type="compositionally biased region" description="Basic residues" evidence="3">
    <location>
        <begin position="278"/>
        <end position="290"/>
    </location>
</feature>
<evidence type="ECO:0000313" key="4">
    <source>
        <dbReference type="EMBL" id="OZJ06115.1"/>
    </source>
</evidence>
<dbReference type="PANTHER" id="PTHR31290">
    <property type="entry name" value="UV-DAMAGE ENDONUCLEASE"/>
    <property type="match status" value="1"/>
</dbReference>
<evidence type="ECO:0000256" key="3">
    <source>
        <dbReference type="SAM" id="MobiDB-lite"/>
    </source>
</evidence>
<protein>
    <recommendedName>
        <fullName evidence="6">UV-damage endonuclease</fullName>
    </recommendedName>
</protein>
<dbReference type="InterPro" id="IPR004601">
    <property type="entry name" value="UvdE"/>
</dbReference>
<dbReference type="OrthoDB" id="541883at2759"/>
<name>A0A261Y686_9FUNG</name>
<feature type="region of interest" description="Disordered" evidence="3">
    <location>
        <begin position="102"/>
        <end position="121"/>
    </location>
</feature>
<dbReference type="EMBL" id="MVBO01000006">
    <property type="protein sequence ID" value="OZJ06115.1"/>
    <property type="molecule type" value="Genomic_DNA"/>
</dbReference>
<dbReference type="Proteomes" id="UP000242875">
    <property type="component" value="Unassembled WGS sequence"/>
</dbReference>
<gene>
    <name evidence="4" type="ORF">BZG36_01052</name>
</gene>
<feature type="compositionally biased region" description="Polar residues" evidence="3">
    <location>
        <begin position="294"/>
        <end position="310"/>
    </location>
</feature>
<keyword evidence="2" id="KW-0234">DNA repair</keyword>
<keyword evidence="1" id="KW-0227">DNA damage</keyword>
<dbReference type="GO" id="GO:0009411">
    <property type="term" value="P:response to UV"/>
    <property type="evidence" value="ECO:0007669"/>
    <property type="project" value="InterPro"/>
</dbReference>